<protein>
    <submittedName>
        <fullName evidence="1">Uncharacterized protein</fullName>
    </submittedName>
</protein>
<reference evidence="1 2" key="1">
    <citation type="submission" date="2018-06" db="EMBL/GenBank/DDBJ databases">
        <title>Comparative genomics reveals the genomic features of Rhizophagus irregularis, R. cerebriforme, R. diaphanum and Gigaspora rosea, and their symbiotic lifestyle signature.</title>
        <authorList>
            <person name="Morin E."/>
            <person name="San Clemente H."/>
            <person name="Chen E.C.H."/>
            <person name="De La Providencia I."/>
            <person name="Hainaut M."/>
            <person name="Kuo A."/>
            <person name="Kohler A."/>
            <person name="Murat C."/>
            <person name="Tang N."/>
            <person name="Roy S."/>
            <person name="Loubradou J."/>
            <person name="Henrissat B."/>
            <person name="Grigoriev I.V."/>
            <person name="Corradi N."/>
            <person name="Roux C."/>
            <person name="Martin F.M."/>
        </authorList>
    </citation>
    <scope>NUCLEOTIDE SEQUENCE [LARGE SCALE GENOMIC DNA]</scope>
    <source>
        <strain evidence="1 2">DAOM 194757</strain>
    </source>
</reference>
<evidence type="ECO:0000313" key="1">
    <source>
        <dbReference type="EMBL" id="RIB08575.1"/>
    </source>
</evidence>
<proteinExistence type="predicted"/>
<dbReference type="Proteomes" id="UP000266673">
    <property type="component" value="Unassembled WGS sequence"/>
</dbReference>
<evidence type="ECO:0000313" key="2">
    <source>
        <dbReference type="Proteomes" id="UP000266673"/>
    </source>
</evidence>
<gene>
    <name evidence="1" type="ORF">C2G38_2211310</name>
</gene>
<dbReference type="EMBL" id="QKWP01001492">
    <property type="protein sequence ID" value="RIB08575.1"/>
    <property type="molecule type" value="Genomic_DNA"/>
</dbReference>
<comment type="caution">
    <text evidence="1">The sequence shown here is derived from an EMBL/GenBank/DDBJ whole genome shotgun (WGS) entry which is preliminary data.</text>
</comment>
<name>A0A397UE44_9GLOM</name>
<organism evidence="1 2">
    <name type="scientific">Gigaspora rosea</name>
    <dbReference type="NCBI Taxonomy" id="44941"/>
    <lineage>
        <taxon>Eukaryota</taxon>
        <taxon>Fungi</taxon>
        <taxon>Fungi incertae sedis</taxon>
        <taxon>Mucoromycota</taxon>
        <taxon>Glomeromycotina</taxon>
        <taxon>Glomeromycetes</taxon>
        <taxon>Diversisporales</taxon>
        <taxon>Gigasporaceae</taxon>
        <taxon>Gigaspora</taxon>
    </lineage>
</organism>
<dbReference type="AlphaFoldDB" id="A0A397UE44"/>
<accession>A0A397UE44</accession>
<sequence length="90" mass="10825">MIFFLQINSFYITNMKSKLKFFNENFNENEFETTINEISEALIKNTNFFDEKKNKNNNEDKNNSFDLFNKEDESNLNDLLNSRIDGFKFL</sequence>
<keyword evidence="2" id="KW-1185">Reference proteome</keyword>